<organism evidence="1 2">
    <name type="scientific">Phytophthora infestans (strain T30-4)</name>
    <name type="common">Potato late blight agent</name>
    <dbReference type="NCBI Taxonomy" id="403677"/>
    <lineage>
        <taxon>Eukaryota</taxon>
        <taxon>Sar</taxon>
        <taxon>Stramenopiles</taxon>
        <taxon>Oomycota</taxon>
        <taxon>Peronosporomycetes</taxon>
        <taxon>Peronosporales</taxon>
        <taxon>Peronosporaceae</taxon>
        <taxon>Phytophthora</taxon>
    </lineage>
</organism>
<dbReference type="EMBL" id="DS028141">
    <property type="protein sequence ID" value="EEY59621.1"/>
    <property type="molecule type" value="Genomic_DNA"/>
</dbReference>
<dbReference type="RefSeq" id="XP_002900814.1">
    <property type="nucleotide sequence ID" value="XM_002900768.1"/>
</dbReference>
<dbReference type="HOGENOM" id="CLU_1974868_0_0_1"/>
<keyword evidence="2" id="KW-1185">Reference proteome</keyword>
<gene>
    <name evidence="1" type="ORF">PITG_12199</name>
</gene>
<name>D0NJA3_PHYIT</name>
<evidence type="ECO:0000313" key="2">
    <source>
        <dbReference type="Proteomes" id="UP000006643"/>
    </source>
</evidence>
<dbReference type="Proteomes" id="UP000006643">
    <property type="component" value="Unassembled WGS sequence"/>
</dbReference>
<dbReference type="GeneID" id="9473203"/>
<proteinExistence type="predicted"/>
<dbReference type="InParanoid" id="D0NJA3"/>
<dbReference type="VEuPathDB" id="FungiDB:PITG_12199"/>
<dbReference type="eggNOG" id="ENOG502REPY">
    <property type="taxonomic scope" value="Eukaryota"/>
</dbReference>
<dbReference type="OrthoDB" id="109039at2759"/>
<dbReference type="KEGG" id="pif:PITG_12199"/>
<accession>D0NJA3</accession>
<sequence length="127" mass="14739">MAHRRAFWEWAFHAPLESGQPVNLRRKRKLRAVRARLAFTSFCIETWGFYAFLEKLEQQPEMFWLGGQPGRSNREGSTYVGHRAESLTLTHALNPTADEPNRLSLVALARVRRDLMSNMKPKASRTR</sequence>
<dbReference type="AlphaFoldDB" id="D0NJA3"/>
<reference evidence="2" key="1">
    <citation type="journal article" date="2009" name="Nature">
        <title>Genome sequence and analysis of the Irish potato famine pathogen Phytophthora infestans.</title>
        <authorList>
            <consortium name="The Broad Institute Genome Sequencing Platform"/>
            <person name="Haas B.J."/>
            <person name="Kamoun S."/>
            <person name="Zody M.C."/>
            <person name="Jiang R.H."/>
            <person name="Handsaker R.E."/>
            <person name="Cano L.M."/>
            <person name="Grabherr M."/>
            <person name="Kodira C.D."/>
            <person name="Raffaele S."/>
            <person name="Torto-Alalibo T."/>
            <person name="Bozkurt T.O."/>
            <person name="Ah-Fong A.M."/>
            <person name="Alvarado L."/>
            <person name="Anderson V.L."/>
            <person name="Armstrong M.R."/>
            <person name="Avrova A."/>
            <person name="Baxter L."/>
            <person name="Beynon J."/>
            <person name="Boevink P.C."/>
            <person name="Bollmann S.R."/>
            <person name="Bos J.I."/>
            <person name="Bulone V."/>
            <person name="Cai G."/>
            <person name="Cakir C."/>
            <person name="Carrington J.C."/>
            <person name="Chawner M."/>
            <person name="Conti L."/>
            <person name="Costanzo S."/>
            <person name="Ewan R."/>
            <person name="Fahlgren N."/>
            <person name="Fischbach M.A."/>
            <person name="Fugelstad J."/>
            <person name="Gilroy E.M."/>
            <person name="Gnerre S."/>
            <person name="Green P.J."/>
            <person name="Grenville-Briggs L.J."/>
            <person name="Griffith J."/>
            <person name="Grunwald N.J."/>
            <person name="Horn K."/>
            <person name="Horner N.R."/>
            <person name="Hu C.H."/>
            <person name="Huitema E."/>
            <person name="Jeong D.H."/>
            <person name="Jones A.M."/>
            <person name="Jones J.D."/>
            <person name="Jones R.W."/>
            <person name="Karlsson E.K."/>
            <person name="Kunjeti S.G."/>
            <person name="Lamour K."/>
            <person name="Liu Z."/>
            <person name="Ma L."/>
            <person name="Maclean D."/>
            <person name="Chibucos M.C."/>
            <person name="McDonald H."/>
            <person name="McWalters J."/>
            <person name="Meijer H.J."/>
            <person name="Morgan W."/>
            <person name="Morris P.F."/>
            <person name="Munro C.A."/>
            <person name="O'Neill K."/>
            <person name="Ospina-Giraldo M."/>
            <person name="Pinzon A."/>
            <person name="Pritchard L."/>
            <person name="Ramsahoye B."/>
            <person name="Ren Q."/>
            <person name="Restrepo S."/>
            <person name="Roy S."/>
            <person name="Sadanandom A."/>
            <person name="Savidor A."/>
            <person name="Schornack S."/>
            <person name="Schwartz D.C."/>
            <person name="Schumann U.D."/>
            <person name="Schwessinger B."/>
            <person name="Seyer L."/>
            <person name="Sharpe T."/>
            <person name="Silvar C."/>
            <person name="Song J."/>
            <person name="Studholme D.J."/>
            <person name="Sykes S."/>
            <person name="Thines M."/>
            <person name="van de Vondervoort P.J."/>
            <person name="Phuntumart V."/>
            <person name="Wawra S."/>
            <person name="Weide R."/>
            <person name="Win J."/>
            <person name="Young C."/>
            <person name="Zhou S."/>
            <person name="Fry W."/>
            <person name="Meyers B.C."/>
            <person name="van West P."/>
            <person name="Ristaino J."/>
            <person name="Govers F."/>
            <person name="Birch P.R."/>
            <person name="Whisson S.C."/>
            <person name="Judelson H.S."/>
            <person name="Nusbaum C."/>
        </authorList>
    </citation>
    <scope>NUCLEOTIDE SEQUENCE [LARGE SCALE GENOMIC DNA]</scope>
    <source>
        <strain evidence="2">T30-4</strain>
    </source>
</reference>
<protein>
    <submittedName>
        <fullName evidence="1">Uncharacterized protein</fullName>
    </submittedName>
</protein>
<evidence type="ECO:0000313" key="1">
    <source>
        <dbReference type="EMBL" id="EEY59621.1"/>
    </source>
</evidence>